<dbReference type="SUPFAM" id="SSF52540">
    <property type="entry name" value="P-loop containing nucleoside triphosphate hydrolases"/>
    <property type="match status" value="1"/>
</dbReference>
<evidence type="ECO:0000256" key="2">
    <source>
        <dbReference type="ARBA" id="ARBA00022448"/>
    </source>
</evidence>
<dbReference type="InterPro" id="IPR003439">
    <property type="entry name" value="ABC_transporter-like_ATP-bd"/>
</dbReference>
<dbReference type="GeneID" id="84218821"/>
<evidence type="ECO:0000256" key="4">
    <source>
        <dbReference type="ARBA" id="ARBA00022840"/>
    </source>
</evidence>
<dbReference type="OrthoDB" id="87732at2157"/>
<protein>
    <submittedName>
        <fullName evidence="6">ABC-2-type family transporter ATPase</fullName>
    </submittedName>
</protein>
<dbReference type="AlphaFoldDB" id="A0A1V0N2C1"/>
<gene>
    <name evidence="6" type="ORF">FAD_0323</name>
</gene>
<keyword evidence="3" id="KW-0547">Nucleotide-binding</keyword>
<dbReference type="PANTHER" id="PTHR42711:SF5">
    <property type="entry name" value="ABC TRANSPORTER ATP-BINDING PROTEIN NATA"/>
    <property type="match status" value="1"/>
</dbReference>
<dbReference type="KEGG" id="fai:FAD_0323"/>
<accession>A0A1V0N2C1</accession>
<keyword evidence="2" id="KW-0813">Transport</keyword>
<dbReference type="Pfam" id="PF00005">
    <property type="entry name" value="ABC_tran"/>
    <property type="match status" value="1"/>
</dbReference>
<comment type="similarity">
    <text evidence="1">Belongs to the ABC transporter superfamily.</text>
</comment>
<proteinExistence type="inferred from homology"/>
<dbReference type="InterPro" id="IPR003593">
    <property type="entry name" value="AAA+_ATPase"/>
</dbReference>
<reference evidence="6 7" key="1">
    <citation type="submission" date="2011-10" db="EMBL/GenBank/DDBJ databases">
        <title>Metabolic and evolutionary patterns in the extreme acidophile Ferroplasma acidiphilum.</title>
        <authorList>
            <person name="Golyshina O.V."/>
            <person name="Kozyavkin S.A."/>
            <person name="Tatusov R.L."/>
            <person name="Slesarev A.I."/>
            <person name="Golyshin P.N."/>
        </authorList>
    </citation>
    <scope>NUCLEOTIDE SEQUENCE [LARGE SCALE GENOMIC DNA]</scope>
    <source>
        <strain evidence="7">Y</strain>
    </source>
</reference>
<dbReference type="EMBL" id="CP015363">
    <property type="protein sequence ID" value="ARD84245.1"/>
    <property type="molecule type" value="Genomic_DNA"/>
</dbReference>
<evidence type="ECO:0000313" key="7">
    <source>
        <dbReference type="Proteomes" id="UP000192050"/>
    </source>
</evidence>
<name>A0A1V0N2C1_9ARCH</name>
<dbReference type="CDD" id="cd03230">
    <property type="entry name" value="ABC_DR_subfamily_A"/>
    <property type="match status" value="1"/>
</dbReference>
<organism evidence="6 7">
    <name type="scientific">Ferroplasma acidiphilum</name>
    <dbReference type="NCBI Taxonomy" id="74969"/>
    <lineage>
        <taxon>Archaea</taxon>
        <taxon>Methanobacteriati</taxon>
        <taxon>Thermoplasmatota</taxon>
        <taxon>Thermoplasmata</taxon>
        <taxon>Thermoplasmatales</taxon>
        <taxon>Ferroplasmaceae</taxon>
        <taxon>Ferroplasma</taxon>
    </lineage>
</organism>
<dbReference type="Proteomes" id="UP000192050">
    <property type="component" value="Chromosome"/>
</dbReference>
<sequence>MEITFNKVTKKYHKFMALDDVSFNYRDHGAIGYLGPNGAGKTTTLKVMTNLLRPSEGHAELNGIDVNKYPKKALANVGSMIETPTPYPFLTVKESMQFVGELRGIDKKTINSKIDEFYDALKLPPLTSKMGQLSKGQRQRAVFASVLISDPDVVILDEPTSGLDPFERKIFRDFILELKKTKLVFFSSHILSEVSETCDDVIFINHGKILKQGKIDEIAQEFNTNAVSIEFLKPLDNNMIKNIRSLGSGVLKTDGKYAVIKFSGKEDERAQILENAIKLAPIISYTSYGSDLESAYLSILGEKS</sequence>
<feature type="domain" description="ABC transporter" evidence="5">
    <location>
        <begin position="3"/>
        <end position="231"/>
    </location>
</feature>
<dbReference type="SMART" id="SM00382">
    <property type="entry name" value="AAA"/>
    <property type="match status" value="1"/>
</dbReference>
<dbReference type="InterPro" id="IPR050763">
    <property type="entry name" value="ABC_transporter_ATP-binding"/>
</dbReference>
<dbReference type="InterPro" id="IPR017871">
    <property type="entry name" value="ABC_transporter-like_CS"/>
</dbReference>
<dbReference type="InterPro" id="IPR027417">
    <property type="entry name" value="P-loop_NTPase"/>
</dbReference>
<dbReference type="GO" id="GO:0016887">
    <property type="term" value="F:ATP hydrolysis activity"/>
    <property type="evidence" value="ECO:0007669"/>
    <property type="project" value="InterPro"/>
</dbReference>
<dbReference type="RefSeq" id="WP_081141502.1">
    <property type="nucleotide sequence ID" value="NZ_CP015363.1"/>
</dbReference>
<dbReference type="PROSITE" id="PS00211">
    <property type="entry name" value="ABC_TRANSPORTER_1"/>
    <property type="match status" value="1"/>
</dbReference>
<dbReference type="PANTHER" id="PTHR42711">
    <property type="entry name" value="ABC TRANSPORTER ATP-BINDING PROTEIN"/>
    <property type="match status" value="1"/>
</dbReference>
<keyword evidence="7" id="KW-1185">Reference proteome</keyword>
<evidence type="ECO:0000256" key="1">
    <source>
        <dbReference type="ARBA" id="ARBA00005417"/>
    </source>
</evidence>
<dbReference type="GO" id="GO:0005524">
    <property type="term" value="F:ATP binding"/>
    <property type="evidence" value="ECO:0007669"/>
    <property type="project" value="UniProtKB-KW"/>
</dbReference>
<dbReference type="PROSITE" id="PS50893">
    <property type="entry name" value="ABC_TRANSPORTER_2"/>
    <property type="match status" value="1"/>
</dbReference>
<evidence type="ECO:0000313" key="6">
    <source>
        <dbReference type="EMBL" id="ARD84245.1"/>
    </source>
</evidence>
<dbReference type="STRING" id="74969.FAD_0323"/>
<keyword evidence="4" id="KW-0067">ATP-binding</keyword>
<evidence type="ECO:0000256" key="3">
    <source>
        <dbReference type="ARBA" id="ARBA00022741"/>
    </source>
</evidence>
<evidence type="ECO:0000259" key="5">
    <source>
        <dbReference type="PROSITE" id="PS50893"/>
    </source>
</evidence>
<dbReference type="Gene3D" id="3.40.50.300">
    <property type="entry name" value="P-loop containing nucleotide triphosphate hydrolases"/>
    <property type="match status" value="1"/>
</dbReference>